<keyword evidence="2" id="KW-1185">Reference proteome</keyword>
<sequence length="174" mass="18673">MPEDEKLADRRPTDHRRGEVYAAERMVFGLFDGVGSTRSVLLAGTEITLPVEARFASLDSISDYVERVRAMPVVADRFERATVPVRVRARRSAAAATYESGGGAGIIAIPVDVAAGRWALRELVVLHELAHHFDDSGGAAHGRGFRAALVELAALVLGPEAGYAYRVIFGDSGL</sequence>
<reference evidence="2" key="1">
    <citation type="journal article" date="2019" name="Int. J. Syst. Evol. Microbiol.">
        <title>The Global Catalogue of Microorganisms (GCM) 10K type strain sequencing project: providing services to taxonomists for standard genome sequencing and annotation.</title>
        <authorList>
            <consortium name="The Broad Institute Genomics Platform"/>
            <consortium name="The Broad Institute Genome Sequencing Center for Infectious Disease"/>
            <person name="Wu L."/>
            <person name="Ma J."/>
        </authorList>
    </citation>
    <scope>NUCLEOTIDE SEQUENCE [LARGE SCALE GENOMIC DNA]</scope>
    <source>
        <strain evidence="2">JCM 14234</strain>
    </source>
</reference>
<dbReference type="InterPro" id="IPR027595">
    <property type="entry name" value="CHP04338"/>
</dbReference>
<protein>
    <submittedName>
        <fullName evidence="1">TIGR04338 family metallohydrolase</fullName>
    </submittedName>
</protein>
<dbReference type="Proteomes" id="UP001501035">
    <property type="component" value="Unassembled WGS sequence"/>
</dbReference>
<comment type="caution">
    <text evidence="1">The sequence shown here is derived from an EMBL/GenBank/DDBJ whole genome shotgun (WGS) entry which is preliminary data.</text>
</comment>
<accession>A0ABP6LLB9</accession>
<evidence type="ECO:0000313" key="1">
    <source>
        <dbReference type="EMBL" id="GAA3049026.1"/>
    </source>
</evidence>
<dbReference type="EMBL" id="BAAAVS010000060">
    <property type="protein sequence ID" value="GAA3049026.1"/>
    <property type="molecule type" value="Genomic_DNA"/>
</dbReference>
<dbReference type="NCBIfam" id="TIGR04338">
    <property type="entry name" value="HEXXH_Rv0185"/>
    <property type="match status" value="1"/>
</dbReference>
<gene>
    <name evidence="1" type="ORF">GCM10010528_30250</name>
</gene>
<dbReference type="RefSeq" id="WP_290706376.1">
    <property type="nucleotide sequence ID" value="NZ_BAAAVS010000060.1"/>
</dbReference>
<organism evidence="1 2">
    <name type="scientific">Gordonia defluvii</name>
    <dbReference type="NCBI Taxonomy" id="283718"/>
    <lineage>
        <taxon>Bacteria</taxon>
        <taxon>Bacillati</taxon>
        <taxon>Actinomycetota</taxon>
        <taxon>Actinomycetes</taxon>
        <taxon>Mycobacteriales</taxon>
        <taxon>Gordoniaceae</taxon>
        <taxon>Gordonia</taxon>
    </lineage>
</organism>
<name>A0ABP6LLB9_9ACTN</name>
<proteinExistence type="predicted"/>
<evidence type="ECO:0000313" key="2">
    <source>
        <dbReference type="Proteomes" id="UP001501035"/>
    </source>
</evidence>